<dbReference type="RefSeq" id="XP_013422697.1">
    <property type="nucleotide sequence ID" value="XM_013567243.1"/>
</dbReference>
<organism evidence="3 4">
    <name type="scientific">Aureobasidium namibiae CBS 147.97</name>
    <dbReference type="NCBI Taxonomy" id="1043004"/>
    <lineage>
        <taxon>Eukaryota</taxon>
        <taxon>Fungi</taxon>
        <taxon>Dikarya</taxon>
        <taxon>Ascomycota</taxon>
        <taxon>Pezizomycotina</taxon>
        <taxon>Dothideomycetes</taxon>
        <taxon>Dothideomycetidae</taxon>
        <taxon>Dothideales</taxon>
        <taxon>Saccotheciaceae</taxon>
        <taxon>Aureobasidium</taxon>
    </lineage>
</organism>
<gene>
    <name evidence="3" type="ORF">M436DRAFT_10053</name>
</gene>
<dbReference type="GeneID" id="25407620"/>
<dbReference type="STRING" id="1043004.A0A074WF35"/>
<dbReference type="Gene3D" id="1.20.1280.50">
    <property type="match status" value="1"/>
</dbReference>
<evidence type="ECO:0000313" key="3">
    <source>
        <dbReference type="EMBL" id="KEQ68517.1"/>
    </source>
</evidence>
<dbReference type="HOGENOM" id="CLU_343105_0_0_1"/>
<dbReference type="InterPro" id="IPR001810">
    <property type="entry name" value="F-box_dom"/>
</dbReference>
<feature type="domain" description="F-box" evidence="2">
    <location>
        <begin position="1"/>
        <end position="45"/>
    </location>
</feature>
<dbReference type="EMBL" id="KL584728">
    <property type="protein sequence ID" value="KEQ68517.1"/>
    <property type="molecule type" value="Genomic_DNA"/>
</dbReference>
<dbReference type="SUPFAM" id="SSF81383">
    <property type="entry name" value="F-box domain"/>
    <property type="match status" value="1"/>
</dbReference>
<name>A0A074WF35_9PEZI</name>
<dbReference type="Pfam" id="PF25422">
    <property type="entry name" value="DUF7892"/>
    <property type="match status" value="1"/>
</dbReference>
<accession>A0A074WF35</accession>
<feature type="region of interest" description="Disordered" evidence="1">
    <location>
        <begin position="497"/>
        <end position="563"/>
    </location>
</feature>
<sequence length="765" mass="86598">ANLPVEVWQHVFLYLTPDDLSRCLRVSRLFRSYLTDLTATMSVRLPPRRNGLKVLDSEAIWTSARKLFAPNLPRPLAGFTEMHMFQLLGGRDCQACGALPLQPNQPTTPFDAGPGHGGVRIIWSFSARLCSECFELYSVKVVSAGLPHAFCTPDLHYIPATLQAQAAASIKGTMFKVYSQKHIDDLQQEHQNAMEFGTAAAEEWVKGLPLLGKQQMADAARLERWEASLPLGSDIPQEWRAPRNLKEVNEARASRRADIERRCYSEFQPPLMPNVLQHMESFHAAMQITTPLTDSAWEVLKPRLYAQRDAAEQIEYMREEQMRALQATMPDPAYHAMYSQPVDPTVLQRQYEAAQAPIRKKLGMYADDLIRIKWKKGKLLTHDNCPEFAVEVLLYARNRFLEVERPHDMPPDQMAEETDPWFVSLENMRWLYDQKVKTYTDKYLRELFHCAECKSLGKSYAFEGMIQHYGAKHTTDFSRGNIVVHWQSAEWPDECPLEPCNGATPNPALPPKPPKKAPEAGDTNHNQLLDNHNAPAQSAYPSNQNGPYNQSGHPAYPPDAHTSHVPYGYPYATATPADPHQHVYYPPPVNPRNLYQDQVDFLANLAREIWDTIAGIQSLEESVRVHTVLHHVVSRFKAHFGGEPTLDMLADALFNHELMRPIKDAGEMACMTCISSNLDGFVAFKPYAKRIADYKLYNTSSLITHFKAVHLGSDSGLDWKEDMIELPEDDNIRQLLIAIGMNDEKLGLIAAVFPKLFPNPLPRIG</sequence>
<evidence type="ECO:0000256" key="1">
    <source>
        <dbReference type="SAM" id="MobiDB-lite"/>
    </source>
</evidence>
<keyword evidence="4" id="KW-1185">Reference proteome</keyword>
<feature type="non-terminal residue" evidence="3">
    <location>
        <position position="1"/>
    </location>
</feature>
<dbReference type="CDD" id="cd09917">
    <property type="entry name" value="F-box_SF"/>
    <property type="match status" value="1"/>
</dbReference>
<feature type="compositionally biased region" description="Polar residues" evidence="1">
    <location>
        <begin position="523"/>
        <end position="552"/>
    </location>
</feature>
<evidence type="ECO:0000313" key="4">
    <source>
        <dbReference type="Proteomes" id="UP000027730"/>
    </source>
</evidence>
<reference evidence="3 4" key="1">
    <citation type="journal article" date="2014" name="BMC Genomics">
        <title>Genome sequencing of four Aureobasidium pullulans varieties: biotechnological potential, stress tolerance, and description of new species.</title>
        <authorList>
            <person name="Gostin Ar C."/>
            <person name="Ohm R.A."/>
            <person name="Kogej T."/>
            <person name="Sonjak S."/>
            <person name="Turk M."/>
            <person name="Zajc J."/>
            <person name="Zalar P."/>
            <person name="Grube M."/>
            <person name="Sun H."/>
            <person name="Han J."/>
            <person name="Sharma A."/>
            <person name="Chiniquy J."/>
            <person name="Ngan C.Y."/>
            <person name="Lipzen A."/>
            <person name="Barry K."/>
            <person name="Grigoriev I.V."/>
            <person name="Gunde-Cimerman N."/>
        </authorList>
    </citation>
    <scope>NUCLEOTIDE SEQUENCE [LARGE SCALE GENOMIC DNA]</scope>
    <source>
        <strain evidence="3 4">CBS 147.97</strain>
    </source>
</reference>
<proteinExistence type="predicted"/>
<dbReference type="Proteomes" id="UP000027730">
    <property type="component" value="Unassembled WGS sequence"/>
</dbReference>
<dbReference type="Pfam" id="PF12937">
    <property type="entry name" value="F-box-like"/>
    <property type="match status" value="1"/>
</dbReference>
<dbReference type="InterPro" id="IPR057214">
    <property type="entry name" value="DUF7892"/>
</dbReference>
<protein>
    <recommendedName>
        <fullName evidence="2">F-box domain-containing protein</fullName>
    </recommendedName>
</protein>
<dbReference type="PROSITE" id="PS50181">
    <property type="entry name" value="FBOX"/>
    <property type="match status" value="1"/>
</dbReference>
<evidence type="ECO:0000259" key="2">
    <source>
        <dbReference type="PROSITE" id="PS50181"/>
    </source>
</evidence>
<dbReference type="OrthoDB" id="2322499at2759"/>
<feature type="non-terminal residue" evidence="3">
    <location>
        <position position="765"/>
    </location>
</feature>
<dbReference type="AlphaFoldDB" id="A0A074WF35"/>
<dbReference type="InterPro" id="IPR036047">
    <property type="entry name" value="F-box-like_dom_sf"/>
</dbReference>